<dbReference type="OrthoDB" id="343907at2759"/>
<dbReference type="Pfam" id="PF08923">
    <property type="entry name" value="MAPKK1_Int"/>
    <property type="match status" value="1"/>
</dbReference>
<dbReference type="InterPro" id="IPR015019">
    <property type="entry name" value="LAMTOR3"/>
</dbReference>
<gene>
    <name evidence="2" type="ORF">HCN44_006209</name>
</gene>
<evidence type="ECO:0000256" key="1">
    <source>
        <dbReference type="ARBA" id="ARBA00005356"/>
    </source>
</evidence>
<accession>A0A835CXP0</accession>
<proteinExistence type="inferred from homology"/>
<name>A0A835CXP0_APHGI</name>
<dbReference type="SMART" id="SM01278">
    <property type="entry name" value="MAPKK1_Int"/>
    <property type="match status" value="1"/>
</dbReference>
<protein>
    <submittedName>
        <fullName evidence="2">Uncharacterized protein</fullName>
    </submittedName>
</protein>
<dbReference type="Gene3D" id="3.30.450.30">
    <property type="entry name" value="Dynein light chain 2a, cytoplasmic"/>
    <property type="match status" value="1"/>
</dbReference>
<dbReference type="AlphaFoldDB" id="A0A835CXP0"/>
<dbReference type="SUPFAM" id="SSF103196">
    <property type="entry name" value="Roadblock/LC7 domain"/>
    <property type="match status" value="1"/>
</dbReference>
<comment type="similarity">
    <text evidence="1">Belongs to the LAMTOR3 family.</text>
</comment>
<dbReference type="GO" id="GO:0032008">
    <property type="term" value="P:positive regulation of TOR signaling"/>
    <property type="evidence" value="ECO:0007669"/>
    <property type="project" value="TreeGrafter"/>
</dbReference>
<reference evidence="2 3" key="1">
    <citation type="submission" date="2020-08" db="EMBL/GenBank/DDBJ databases">
        <title>Aphidius gifuensis genome sequencing and assembly.</title>
        <authorList>
            <person name="Du Z."/>
        </authorList>
    </citation>
    <scope>NUCLEOTIDE SEQUENCE [LARGE SCALE GENOMIC DNA]</scope>
    <source>
        <strain evidence="2">YNYX2018</strain>
        <tissue evidence="2">Adults</tissue>
    </source>
</reference>
<dbReference type="PANTHER" id="PTHR13378:SF1">
    <property type="entry name" value="RAGULATOR COMPLEX PROTEIN LAMTOR3"/>
    <property type="match status" value="1"/>
</dbReference>
<dbReference type="EMBL" id="JACMRX010000001">
    <property type="protein sequence ID" value="KAF7997638.1"/>
    <property type="molecule type" value="Genomic_DNA"/>
</dbReference>
<dbReference type="FunFam" id="3.30.450.30:FF:000003">
    <property type="entry name" value="ragulator complex protein LAMTOR3 homolog"/>
    <property type="match status" value="1"/>
</dbReference>
<dbReference type="PANTHER" id="PTHR13378">
    <property type="entry name" value="REGULATOR COMPLEX PROTEIN LAMTOR3"/>
    <property type="match status" value="1"/>
</dbReference>
<dbReference type="GO" id="GO:0071986">
    <property type="term" value="C:Ragulator complex"/>
    <property type="evidence" value="ECO:0007669"/>
    <property type="project" value="TreeGrafter"/>
</dbReference>
<evidence type="ECO:0000313" key="2">
    <source>
        <dbReference type="EMBL" id="KAF7997638.1"/>
    </source>
</evidence>
<sequence>MTVELKNFLQQIMQSVDGLHGILITDRDGVPVVSVSNDNVPDVATRPSFLSTFGMATDQGSKLGLGKNETIICMYTGYQVVQMNKLPLVVSFIASIESNTGHILSLEDRIDPILCKLKNAVVEA</sequence>
<evidence type="ECO:0000313" key="3">
    <source>
        <dbReference type="Proteomes" id="UP000639338"/>
    </source>
</evidence>
<dbReference type="GO" id="GO:0071230">
    <property type="term" value="P:cellular response to amino acid stimulus"/>
    <property type="evidence" value="ECO:0007669"/>
    <property type="project" value="TreeGrafter"/>
</dbReference>
<comment type="caution">
    <text evidence="2">The sequence shown here is derived from an EMBL/GenBank/DDBJ whole genome shotgun (WGS) entry which is preliminary data.</text>
</comment>
<organism evidence="2 3">
    <name type="scientific">Aphidius gifuensis</name>
    <name type="common">Parasitoid wasp</name>
    <dbReference type="NCBI Taxonomy" id="684658"/>
    <lineage>
        <taxon>Eukaryota</taxon>
        <taxon>Metazoa</taxon>
        <taxon>Ecdysozoa</taxon>
        <taxon>Arthropoda</taxon>
        <taxon>Hexapoda</taxon>
        <taxon>Insecta</taxon>
        <taxon>Pterygota</taxon>
        <taxon>Neoptera</taxon>
        <taxon>Endopterygota</taxon>
        <taxon>Hymenoptera</taxon>
        <taxon>Apocrita</taxon>
        <taxon>Ichneumonoidea</taxon>
        <taxon>Braconidae</taxon>
        <taxon>Aphidiinae</taxon>
        <taxon>Aphidius</taxon>
    </lineage>
</organism>
<keyword evidence="3" id="KW-1185">Reference proteome</keyword>
<dbReference type="Proteomes" id="UP000639338">
    <property type="component" value="Unassembled WGS sequence"/>
</dbReference>